<proteinExistence type="predicted"/>
<sequence length="287" mass="31451">MLERQLQSEAEKLVELLTVCENEMNDTNTSDFRNLAYIEYEAKDLLRLIRWMMHGLEEERLGVKNPCEPMIYDSFTREHSLGFERNELMQRGLPVTSGFRRGTITPPVQLPSENCSSNEVIIEHESPASSTMPEHRPGNGSGTSLDFTSERTTSGAFSSIHNLDSIPGPSGMSKAGHDKWPKDSSAGNMGSPKQLTDGNGASRMAYNTRSDGDTVKALKSFATAFAVTSSKYGLPPEYAEKIAYIIQILQGDDDDGKEEANLGGKPAGSDLFNQLSSDLDSSLNDVD</sequence>
<feature type="region of interest" description="Disordered" evidence="1">
    <location>
        <begin position="125"/>
        <end position="207"/>
    </location>
</feature>
<feature type="compositionally biased region" description="Polar residues" evidence="1">
    <location>
        <begin position="185"/>
        <end position="207"/>
    </location>
</feature>
<evidence type="ECO:0000256" key="1">
    <source>
        <dbReference type="SAM" id="MobiDB-lite"/>
    </source>
</evidence>
<dbReference type="Proteomes" id="UP000821837">
    <property type="component" value="Chromosome 1"/>
</dbReference>
<dbReference type="AlphaFoldDB" id="A0A9D4TBI5"/>
<evidence type="ECO:0000313" key="2">
    <source>
        <dbReference type="EMBL" id="KAH7984407.1"/>
    </source>
</evidence>
<comment type="caution">
    <text evidence="2">The sequence shown here is derived from an EMBL/GenBank/DDBJ whole genome shotgun (WGS) entry which is preliminary data.</text>
</comment>
<keyword evidence="3" id="KW-1185">Reference proteome</keyword>
<dbReference type="EMBL" id="JABSTV010001245">
    <property type="protein sequence ID" value="KAH7984407.1"/>
    <property type="molecule type" value="Genomic_DNA"/>
</dbReference>
<feature type="region of interest" description="Disordered" evidence="1">
    <location>
        <begin position="254"/>
        <end position="287"/>
    </location>
</feature>
<reference evidence="2" key="1">
    <citation type="journal article" date="2020" name="Cell">
        <title>Large-Scale Comparative Analyses of Tick Genomes Elucidate Their Genetic Diversity and Vector Capacities.</title>
        <authorList>
            <consortium name="Tick Genome and Microbiome Consortium (TIGMIC)"/>
            <person name="Jia N."/>
            <person name="Wang J."/>
            <person name="Shi W."/>
            <person name="Du L."/>
            <person name="Sun Y."/>
            <person name="Zhan W."/>
            <person name="Jiang J.F."/>
            <person name="Wang Q."/>
            <person name="Zhang B."/>
            <person name="Ji P."/>
            <person name="Bell-Sakyi L."/>
            <person name="Cui X.M."/>
            <person name="Yuan T.T."/>
            <person name="Jiang B.G."/>
            <person name="Yang W.F."/>
            <person name="Lam T.T."/>
            <person name="Chang Q.C."/>
            <person name="Ding S.J."/>
            <person name="Wang X.J."/>
            <person name="Zhu J.G."/>
            <person name="Ruan X.D."/>
            <person name="Zhao L."/>
            <person name="Wei J.T."/>
            <person name="Ye R.Z."/>
            <person name="Que T.C."/>
            <person name="Du C.H."/>
            <person name="Zhou Y.H."/>
            <person name="Cheng J.X."/>
            <person name="Dai P.F."/>
            <person name="Guo W.B."/>
            <person name="Han X.H."/>
            <person name="Huang E.J."/>
            <person name="Li L.F."/>
            <person name="Wei W."/>
            <person name="Gao Y.C."/>
            <person name="Liu J.Z."/>
            <person name="Shao H.Z."/>
            <person name="Wang X."/>
            <person name="Wang C.C."/>
            <person name="Yang T.C."/>
            <person name="Huo Q.B."/>
            <person name="Li W."/>
            <person name="Chen H.Y."/>
            <person name="Chen S.E."/>
            <person name="Zhou L.G."/>
            <person name="Ni X.B."/>
            <person name="Tian J.H."/>
            <person name="Sheng Y."/>
            <person name="Liu T."/>
            <person name="Pan Y.S."/>
            <person name="Xia L.Y."/>
            <person name="Li J."/>
            <person name="Zhao F."/>
            <person name="Cao W.C."/>
        </authorList>
    </citation>
    <scope>NUCLEOTIDE SEQUENCE</scope>
    <source>
        <strain evidence="2">Rsan-2018</strain>
    </source>
</reference>
<name>A0A9D4TBI5_RHISA</name>
<organism evidence="2 3">
    <name type="scientific">Rhipicephalus sanguineus</name>
    <name type="common">Brown dog tick</name>
    <name type="synonym">Ixodes sanguineus</name>
    <dbReference type="NCBI Taxonomy" id="34632"/>
    <lineage>
        <taxon>Eukaryota</taxon>
        <taxon>Metazoa</taxon>
        <taxon>Ecdysozoa</taxon>
        <taxon>Arthropoda</taxon>
        <taxon>Chelicerata</taxon>
        <taxon>Arachnida</taxon>
        <taxon>Acari</taxon>
        <taxon>Parasitiformes</taxon>
        <taxon>Ixodida</taxon>
        <taxon>Ixodoidea</taxon>
        <taxon>Ixodidae</taxon>
        <taxon>Rhipicephalinae</taxon>
        <taxon>Rhipicephalus</taxon>
        <taxon>Rhipicephalus</taxon>
    </lineage>
</organism>
<accession>A0A9D4TBI5</accession>
<reference evidence="2" key="2">
    <citation type="submission" date="2021-09" db="EMBL/GenBank/DDBJ databases">
        <authorList>
            <person name="Jia N."/>
            <person name="Wang J."/>
            <person name="Shi W."/>
            <person name="Du L."/>
            <person name="Sun Y."/>
            <person name="Zhan W."/>
            <person name="Jiang J."/>
            <person name="Wang Q."/>
            <person name="Zhang B."/>
            <person name="Ji P."/>
            <person name="Sakyi L.B."/>
            <person name="Cui X."/>
            <person name="Yuan T."/>
            <person name="Jiang B."/>
            <person name="Yang W."/>
            <person name="Lam T.T.-Y."/>
            <person name="Chang Q."/>
            <person name="Ding S."/>
            <person name="Wang X."/>
            <person name="Zhu J."/>
            <person name="Ruan X."/>
            <person name="Zhao L."/>
            <person name="Wei J."/>
            <person name="Que T."/>
            <person name="Du C."/>
            <person name="Cheng J."/>
            <person name="Dai P."/>
            <person name="Han X."/>
            <person name="Huang E."/>
            <person name="Gao Y."/>
            <person name="Liu J."/>
            <person name="Shao H."/>
            <person name="Ye R."/>
            <person name="Li L."/>
            <person name="Wei W."/>
            <person name="Wang X."/>
            <person name="Wang C."/>
            <person name="Huo Q."/>
            <person name="Li W."/>
            <person name="Guo W."/>
            <person name="Chen H."/>
            <person name="Chen S."/>
            <person name="Zhou L."/>
            <person name="Zhou L."/>
            <person name="Ni X."/>
            <person name="Tian J."/>
            <person name="Zhou Y."/>
            <person name="Sheng Y."/>
            <person name="Liu T."/>
            <person name="Pan Y."/>
            <person name="Xia L."/>
            <person name="Li J."/>
            <person name="Zhao F."/>
            <person name="Cao W."/>
        </authorList>
    </citation>
    <scope>NUCLEOTIDE SEQUENCE</scope>
    <source>
        <strain evidence="2">Rsan-2018</strain>
        <tissue evidence="2">Larvae</tissue>
    </source>
</reference>
<gene>
    <name evidence="2" type="ORF">HPB52_020427</name>
</gene>
<evidence type="ECO:0000313" key="3">
    <source>
        <dbReference type="Proteomes" id="UP000821837"/>
    </source>
</evidence>
<feature type="compositionally biased region" description="Polar residues" evidence="1">
    <location>
        <begin position="142"/>
        <end position="162"/>
    </location>
</feature>
<protein>
    <submittedName>
        <fullName evidence="2">Uncharacterized protein</fullName>
    </submittedName>
</protein>
<feature type="compositionally biased region" description="Low complexity" evidence="1">
    <location>
        <begin position="269"/>
        <end position="287"/>
    </location>
</feature>